<evidence type="ECO:0000313" key="3">
    <source>
        <dbReference type="Proteomes" id="UP000321389"/>
    </source>
</evidence>
<proteinExistence type="predicted"/>
<sequence>MFRIIAKAALLGVAGLVAVPVVVFFGVLILGYAFDPRCGTPGDSGGCEMGAATSAIASVIPGFMLFFFVSLLLSLRRKKREEQPPQEPS</sequence>
<accession>A0A5B8L1L7</accession>
<feature type="transmembrane region" description="Helical" evidence="1">
    <location>
        <begin position="9"/>
        <end position="34"/>
    </location>
</feature>
<name>A0A5B8L1L7_9HYPH</name>
<dbReference type="RefSeq" id="WP_146300053.1">
    <property type="nucleotide sequence ID" value="NZ_CP042301.2"/>
</dbReference>
<keyword evidence="1" id="KW-0472">Membrane</keyword>
<keyword evidence="3" id="KW-1185">Reference proteome</keyword>
<feature type="transmembrane region" description="Helical" evidence="1">
    <location>
        <begin position="54"/>
        <end position="75"/>
    </location>
</feature>
<protein>
    <submittedName>
        <fullName evidence="2">Uncharacterized protein</fullName>
    </submittedName>
</protein>
<keyword evidence="1" id="KW-0812">Transmembrane</keyword>
<dbReference type="OrthoDB" id="8163404at2"/>
<keyword evidence="1" id="KW-1133">Transmembrane helix</keyword>
<evidence type="ECO:0000313" key="2">
    <source>
        <dbReference type="EMBL" id="QDZ01408.1"/>
    </source>
</evidence>
<organism evidence="2 3">
    <name type="scientific">Nitratireductor mangrovi</name>
    <dbReference type="NCBI Taxonomy" id="2599600"/>
    <lineage>
        <taxon>Bacteria</taxon>
        <taxon>Pseudomonadati</taxon>
        <taxon>Pseudomonadota</taxon>
        <taxon>Alphaproteobacteria</taxon>
        <taxon>Hyphomicrobiales</taxon>
        <taxon>Phyllobacteriaceae</taxon>
        <taxon>Nitratireductor</taxon>
    </lineage>
</organism>
<dbReference type="AlphaFoldDB" id="A0A5B8L1L7"/>
<dbReference type="KEGG" id="niy:FQ775_14035"/>
<evidence type="ECO:0000256" key="1">
    <source>
        <dbReference type="SAM" id="Phobius"/>
    </source>
</evidence>
<reference evidence="2" key="1">
    <citation type="submission" date="2020-04" db="EMBL/GenBank/DDBJ databases">
        <title>Nitratireductor sp. nov. isolated from mangrove soil.</title>
        <authorList>
            <person name="Ye Y."/>
        </authorList>
    </citation>
    <scope>NUCLEOTIDE SEQUENCE</scope>
    <source>
        <strain evidence="2">SY7</strain>
    </source>
</reference>
<gene>
    <name evidence="2" type="ORF">FQ775_14035</name>
</gene>
<dbReference type="EMBL" id="CP042301">
    <property type="protein sequence ID" value="QDZ01408.1"/>
    <property type="molecule type" value="Genomic_DNA"/>
</dbReference>
<dbReference type="Proteomes" id="UP000321389">
    <property type="component" value="Chromosome"/>
</dbReference>